<reference evidence="2 3" key="1">
    <citation type="submission" date="2016-10" db="EMBL/GenBank/DDBJ databases">
        <authorList>
            <person name="de Groot N.N."/>
        </authorList>
    </citation>
    <scope>NUCLEOTIDE SEQUENCE [LARGE SCALE GENOMIC DNA]</scope>
    <source>
        <strain evidence="2 3">DSM 11978</strain>
    </source>
</reference>
<dbReference type="PROSITE" id="PS51186">
    <property type="entry name" value="GNAT"/>
    <property type="match status" value="1"/>
</dbReference>
<accession>A0A1H7FTD7</accession>
<dbReference type="STRING" id="190974.SAMN05216439_0706"/>
<dbReference type="PANTHER" id="PTHR43617">
    <property type="entry name" value="L-AMINO ACID N-ACETYLTRANSFERASE"/>
    <property type="match status" value="1"/>
</dbReference>
<evidence type="ECO:0000313" key="3">
    <source>
        <dbReference type="Proteomes" id="UP000199506"/>
    </source>
</evidence>
<feature type="domain" description="N-acetyltransferase" evidence="1">
    <location>
        <begin position="4"/>
        <end position="189"/>
    </location>
</feature>
<dbReference type="Pfam" id="PF00583">
    <property type="entry name" value="Acetyltransf_1"/>
    <property type="match status" value="1"/>
</dbReference>
<proteinExistence type="predicted"/>
<name>A0A1H7FTD7_9EURY</name>
<dbReference type="Gene3D" id="3.40.630.30">
    <property type="match status" value="1"/>
</dbReference>
<evidence type="ECO:0000259" key="1">
    <source>
        <dbReference type="PROSITE" id="PS51186"/>
    </source>
</evidence>
<dbReference type="InterPro" id="IPR000182">
    <property type="entry name" value="GNAT_dom"/>
</dbReference>
<dbReference type="SUPFAM" id="SSF55729">
    <property type="entry name" value="Acyl-CoA N-acyltransferases (Nat)"/>
    <property type="match status" value="1"/>
</dbReference>
<gene>
    <name evidence="2" type="ORF">SAMN05216439_0706</name>
</gene>
<dbReference type="CDD" id="cd04301">
    <property type="entry name" value="NAT_SF"/>
    <property type="match status" value="1"/>
</dbReference>
<keyword evidence="2" id="KW-0808">Transferase</keyword>
<protein>
    <submittedName>
        <fullName evidence="2">Acetyltransferase (GNAT) family protein</fullName>
    </submittedName>
</protein>
<dbReference type="Proteomes" id="UP000199506">
    <property type="component" value="Unassembled WGS sequence"/>
</dbReference>
<dbReference type="EMBL" id="FOAK01000001">
    <property type="protein sequence ID" value="SEK26615.1"/>
    <property type="molecule type" value="Genomic_DNA"/>
</dbReference>
<dbReference type="GO" id="GO:0016747">
    <property type="term" value="F:acyltransferase activity, transferring groups other than amino-acyl groups"/>
    <property type="evidence" value="ECO:0007669"/>
    <property type="project" value="InterPro"/>
</dbReference>
<sequence>MINLRYVNFNPHIHDTYKVAELVYDVDFRTFDLLFKTPKEAISTIENDLRKHEPEDTFKVILNDEMQIIGVLMMYISEKSFDLRLKSLRLIIVDILDYFVLCDVKKDDLYLAELAIDESLRGQGLGRKVVLDVIDYARSKNLNRVIIDADFRNVGARKLYERIGFTIFNKKRVKIGNFERGMYNMELIL</sequence>
<dbReference type="InterPro" id="IPR016181">
    <property type="entry name" value="Acyl_CoA_acyltransferase"/>
</dbReference>
<organism evidence="2 3">
    <name type="scientific">Methanobrevibacter gottschalkii</name>
    <dbReference type="NCBI Taxonomy" id="190974"/>
    <lineage>
        <taxon>Archaea</taxon>
        <taxon>Methanobacteriati</taxon>
        <taxon>Methanobacteriota</taxon>
        <taxon>Methanomada group</taxon>
        <taxon>Methanobacteria</taxon>
        <taxon>Methanobacteriales</taxon>
        <taxon>Methanobacteriaceae</taxon>
        <taxon>Methanobrevibacter</taxon>
    </lineage>
</organism>
<dbReference type="AlphaFoldDB" id="A0A1H7FTD7"/>
<dbReference type="InterPro" id="IPR050276">
    <property type="entry name" value="MshD_Acetyltransferase"/>
</dbReference>
<evidence type="ECO:0000313" key="2">
    <source>
        <dbReference type="EMBL" id="SEK26615.1"/>
    </source>
</evidence>